<sequence>MYTSNNQKIHMHWMLSCILKATQGWGQVGGSGLNRPPSFFAFCFFHMSMFFASRACFPSLPRAECQCTIFSSPVSLNGKTIL</sequence>
<gene>
    <name evidence="1" type="ORF">MBAV_001312</name>
</gene>
<reference evidence="1 2" key="1">
    <citation type="submission" date="2015-02" db="EMBL/GenBank/DDBJ databases">
        <title>Single-cell genomics of uncultivated deep-branching MTB reveals a conserved set of magnetosome genes.</title>
        <authorList>
            <person name="Kolinko S."/>
            <person name="Richter M."/>
            <person name="Glockner F.O."/>
            <person name="Brachmann A."/>
            <person name="Schuler D."/>
        </authorList>
    </citation>
    <scope>NUCLEOTIDE SEQUENCE [LARGE SCALE GENOMIC DNA]</scope>
    <source>
        <strain evidence="1">TM-1</strain>
    </source>
</reference>
<dbReference type="EMBL" id="LACI01000569">
    <property type="protein sequence ID" value="KJU86496.1"/>
    <property type="molecule type" value="Genomic_DNA"/>
</dbReference>
<evidence type="ECO:0000313" key="1">
    <source>
        <dbReference type="EMBL" id="KJU86496.1"/>
    </source>
</evidence>
<dbReference type="Proteomes" id="UP000033423">
    <property type="component" value="Unassembled WGS sequence"/>
</dbReference>
<organism evidence="1 2">
    <name type="scientific">Candidatus Magnetobacterium bavaricum</name>
    <dbReference type="NCBI Taxonomy" id="29290"/>
    <lineage>
        <taxon>Bacteria</taxon>
        <taxon>Pseudomonadati</taxon>
        <taxon>Nitrospirota</taxon>
        <taxon>Thermodesulfovibrionia</taxon>
        <taxon>Thermodesulfovibrionales</taxon>
        <taxon>Candidatus Magnetobacteriaceae</taxon>
        <taxon>Candidatus Magnetobacterium</taxon>
    </lineage>
</organism>
<name>A0A0F3GX61_9BACT</name>
<accession>A0A0F3GX61</accession>
<protein>
    <submittedName>
        <fullName evidence="1">Uncharacterized protein</fullName>
    </submittedName>
</protein>
<dbReference type="AlphaFoldDB" id="A0A0F3GX61"/>
<evidence type="ECO:0000313" key="2">
    <source>
        <dbReference type="Proteomes" id="UP000033423"/>
    </source>
</evidence>
<keyword evidence="2" id="KW-1185">Reference proteome</keyword>
<proteinExistence type="predicted"/>
<comment type="caution">
    <text evidence="1">The sequence shown here is derived from an EMBL/GenBank/DDBJ whole genome shotgun (WGS) entry which is preliminary data.</text>
</comment>